<keyword evidence="2" id="KW-1185">Reference proteome</keyword>
<dbReference type="RefSeq" id="XP_015880236.1">
    <property type="nucleotide sequence ID" value="XM_016024750.4"/>
</dbReference>
<dbReference type="AlphaFoldDB" id="A0A6P3ZX70"/>
<accession>A0A6P3ZX70</accession>
<evidence type="ECO:0000313" key="3">
    <source>
        <dbReference type="RefSeq" id="XP_015880236.1"/>
    </source>
</evidence>
<protein>
    <submittedName>
        <fullName evidence="3">Uncharacterized protein LOC107416273</fullName>
    </submittedName>
</protein>
<feature type="compositionally biased region" description="Basic and acidic residues" evidence="1">
    <location>
        <begin position="8"/>
        <end position="27"/>
    </location>
</feature>
<reference evidence="3" key="1">
    <citation type="submission" date="2025-08" db="UniProtKB">
        <authorList>
            <consortium name="RefSeq"/>
        </authorList>
    </citation>
    <scope>IDENTIFICATION</scope>
    <source>
        <tissue evidence="3">Seedling</tissue>
    </source>
</reference>
<gene>
    <name evidence="3" type="primary">LOC107416273</name>
</gene>
<dbReference type="Proteomes" id="UP001652623">
    <property type="component" value="Chromosome 4"/>
</dbReference>
<proteinExistence type="predicted"/>
<dbReference type="GeneID" id="107416273"/>
<organism evidence="2 3">
    <name type="scientific">Ziziphus jujuba</name>
    <name type="common">Chinese jujube</name>
    <name type="synonym">Ziziphus sativa</name>
    <dbReference type="NCBI Taxonomy" id="326968"/>
    <lineage>
        <taxon>Eukaryota</taxon>
        <taxon>Viridiplantae</taxon>
        <taxon>Streptophyta</taxon>
        <taxon>Embryophyta</taxon>
        <taxon>Tracheophyta</taxon>
        <taxon>Spermatophyta</taxon>
        <taxon>Magnoliopsida</taxon>
        <taxon>eudicotyledons</taxon>
        <taxon>Gunneridae</taxon>
        <taxon>Pentapetalae</taxon>
        <taxon>rosids</taxon>
        <taxon>fabids</taxon>
        <taxon>Rosales</taxon>
        <taxon>Rhamnaceae</taxon>
        <taxon>Paliureae</taxon>
        <taxon>Ziziphus</taxon>
    </lineage>
</organism>
<evidence type="ECO:0000256" key="1">
    <source>
        <dbReference type="SAM" id="MobiDB-lite"/>
    </source>
</evidence>
<sequence>MEESSNGKLEETQKVDLQEEEGKKASVEDVGDSNPVGESGGVIDIVDISEFQNKRDVKIEDFSESVDETLGAKDSSSSTSSSDEEKETAVESTQMLDSEQLEEAKKILESIEPPADSETIERNEKSFPSLDEPSGESSPFVSDLPSKEIDGKTLQNSEKSNGFPAVVTDLASHSSFENENESKSVVETSVVAMGIEETGLTSPDEKKVDDTVVTESTAREENSGQSSAQVVECKPSSDNGGEVCDKPETSESTVNPTFVPVSRRSLEPTSWRGCCGLFEVLRRSNR</sequence>
<feature type="region of interest" description="Disordered" evidence="1">
    <location>
        <begin position="196"/>
        <end position="258"/>
    </location>
</feature>
<feature type="region of interest" description="Disordered" evidence="1">
    <location>
        <begin position="1"/>
        <end position="166"/>
    </location>
</feature>
<dbReference type="InParanoid" id="A0A6P3ZX70"/>
<feature type="compositionally biased region" description="Basic and acidic residues" evidence="1">
    <location>
        <begin position="52"/>
        <end position="61"/>
    </location>
</feature>
<evidence type="ECO:0000313" key="2">
    <source>
        <dbReference type="Proteomes" id="UP001652623"/>
    </source>
</evidence>
<dbReference type="KEGG" id="zju:107416273"/>
<dbReference type="PANTHER" id="PTHR37187">
    <property type="entry name" value="EXPRESSED PROTEIN"/>
    <property type="match status" value="1"/>
</dbReference>
<dbReference type="PANTHER" id="PTHR37187:SF7">
    <property type="entry name" value="EXPRESSED PROTEIN"/>
    <property type="match status" value="1"/>
</dbReference>
<name>A0A6P3ZX70_ZIZJJ</name>